<organism evidence="3 4">
    <name type="scientific">Oerskovia gallyi</name>
    <dbReference type="NCBI Taxonomy" id="2762226"/>
    <lineage>
        <taxon>Bacteria</taxon>
        <taxon>Bacillati</taxon>
        <taxon>Actinomycetota</taxon>
        <taxon>Actinomycetes</taxon>
        <taxon>Micrococcales</taxon>
        <taxon>Cellulomonadaceae</taxon>
        <taxon>Oerskovia</taxon>
    </lineage>
</organism>
<proteinExistence type="predicted"/>
<evidence type="ECO:0000256" key="1">
    <source>
        <dbReference type="SAM" id="MobiDB-lite"/>
    </source>
</evidence>
<feature type="region of interest" description="Disordered" evidence="1">
    <location>
        <begin position="297"/>
        <end position="332"/>
    </location>
</feature>
<dbReference type="Pfam" id="PF01841">
    <property type="entry name" value="Transglut_core"/>
    <property type="match status" value="1"/>
</dbReference>
<dbReference type="RefSeq" id="WP_191789980.1">
    <property type="nucleotide sequence ID" value="NZ_JACSQE010000004.1"/>
</dbReference>
<gene>
    <name evidence="3" type="ORF">H9640_06960</name>
</gene>
<dbReference type="InterPro" id="IPR002931">
    <property type="entry name" value="Transglutaminase-like"/>
</dbReference>
<dbReference type="Proteomes" id="UP000633601">
    <property type="component" value="Unassembled WGS sequence"/>
</dbReference>
<dbReference type="InterPro" id="IPR038765">
    <property type="entry name" value="Papain-like_cys_pep_sf"/>
</dbReference>
<feature type="domain" description="Transglutaminase-like" evidence="2">
    <location>
        <begin position="79"/>
        <end position="161"/>
    </location>
</feature>
<reference evidence="3 4" key="1">
    <citation type="submission" date="2020-08" db="EMBL/GenBank/DDBJ databases">
        <title>A Genomic Blueprint of the Chicken Gut Microbiome.</title>
        <authorList>
            <person name="Gilroy R."/>
            <person name="Ravi A."/>
            <person name="Getino M."/>
            <person name="Pursley I."/>
            <person name="Horton D.L."/>
            <person name="Alikhan N.-F."/>
            <person name="Baker D."/>
            <person name="Gharbi K."/>
            <person name="Hall N."/>
            <person name="Watson M."/>
            <person name="Adriaenssens E.M."/>
            <person name="Foster-Nyarko E."/>
            <person name="Jarju S."/>
            <person name="Secka A."/>
            <person name="Antonio M."/>
            <person name="Oren A."/>
            <person name="Chaudhuri R."/>
            <person name="La Ragione R.M."/>
            <person name="Hildebrand F."/>
            <person name="Pallen M.J."/>
        </authorList>
    </citation>
    <scope>NUCLEOTIDE SEQUENCE [LARGE SCALE GENOMIC DNA]</scope>
    <source>
        <strain evidence="3 4">Sa2CUA8</strain>
    </source>
</reference>
<dbReference type="Gene3D" id="3.10.620.30">
    <property type="match status" value="1"/>
</dbReference>
<evidence type="ECO:0000313" key="3">
    <source>
        <dbReference type="EMBL" id="MBD7998284.1"/>
    </source>
</evidence>
<accession>A0ABR8V0J4</accession>
<dbReference type="SUPFAM" id="SSF54001">
    <property type="entry name" value="Cysteine proteinases"/>
    <property type="match status" value="1"/>
</dbReference>
<dbReference type="EMBL" id="JACSQE010000004">
    <property type="protein sequence ID" value="MBD7998284.1"/>
    <property type="molecule type" value="Genomic_DNA"/>
</dbReference>
<keyword evidence="4" id="KW-1185">Reference proteome</keyword>
<protein>
    <submittedName>
        <fullName evidence="3">Transglutaminase domain-containing protein</fullName>
    </submittedName>
</protein>
<comment type="caution">
    <text evidence="3">The sequence shown here is derived from an EMBL/GenBank/DDBJ whole genome shotgun (WGS) entry which is preliminary data.</text>
</comment>
<name>A0ABR8V0J4_9CELL</name>
<evidence type="ECO:0000259" key="2">
    <source>
        <dbReference type="Pfam" id="PF01841"/>
    </source>
</evidence>
<evidence type="ECO:0000313" key="4">
    <source>
        <dbReference type="Proteomes" id="UP000633601"/>
    </source>
</evidence>
<sequence length="332" mass="36488">MNDPSSRLEPVGTTAVHPAVARWVAHSPYSSPGEHAQLLRGVPTDPDALGQVARNVIAHYRAEAEFMPAERATDVDSRWLATILDLDHSRHGTALTEPRAVCDRVGGCCRDHALLTVGVLREHGIPARTRVGFVSYFTPGFHHDHVVVEHWADGRWLRWDPELTAGDPVFPFDPLDLPRGTGDVAEDLALPFVPAATAWLALRAGLADADLFGVDPGLPFRGDWFVHDYVLFELAHRQGDELLLWDTWGAMSTDDTLEGADLTLVDEIATLLVRADQGDQEAEEELTARYAVDDRLHPGPRVRTLSPTGPSRWTDLTDRHLDAAGSLRPPTA</sequence>